<dbReference type="EMBL" id="CP014034">
    <property type="protein sequence ID" value="AUV47390.1"/>
    <property type="molecule type" value="Genomic_DNA"/>
</dbReference>
<dbReference type="InterPro" id="IPR009493">
    <property type="entry name" value="P2_GpE"/>
</dbReference>
<protein>
    <submittedName>
        <fullName evidence="1">GpE family phage tail protein</fullName>
    </submittedName>
</protein>
<reference evidence="2" key="1">
    <citation type="submission" date="2015-12" db="EMBL/GenBank/DDBJ databases">
        <title>FDA dAtabase for Regulatory Grade micrObial Sequences (FDA-ARGOS): Supporting development and validation of Infectious Disease Dx tests.</title>
        <authorList>
            <person name="Hoffmann M."/>
            <person name="Allard M."/>
            <person name="Evans P."/>
            <person name="Brown E."/>
            <person name="Tallon L.J."/>
            <person name="Sadzewicz L."/>
            <person name="Sengamalay N."/>
            <person name="Ott S."/>
            <person name="Godinez A."/>
            <person name="Nagaraj S."/>
            <person name="Vyas G."/>
            <person name="Aluvathingal J."/>
            <person name="Nadendla S."/>
            <person name="Geyer C."/>
            <person name="Sichtig H."/>
        </authorList>
    </citation>
    <scope>NUCLEOTIDE SEQUENCE [LARGE SCALE GENOMIC DNA]</scope>
    <source>
        <strain evidence="2">ATCC 33809</strain>
    </source>
</reference>
<proteinExistence type="predicted"/>
<name>A0ABN5GVH8_VIBFL</name>
<dbReference type="GeneID" id="88621703"/>
<sequence length="35" mass="4210">MVFHWPPSEIDALSYDDLLLFRELARQRTETQESD</sequence>
<dbReference type="RefSeq" id="WP_075990070.1">
    <property type="nucleotide sequence ID" value="NZ_CABLBX010000004.1"/>
</dbReference>
<evidence type="ECO:0000313" key="2">
    <source>
        <dbReference type="Proteomes" id="UP000057088"/>
    </source>
</evidence>
<dbReference type="Proteomes" id="UP000057088">
    <property type="component" value="Chromosome 1"/>
</dbReference>
<gene>
    <name evidence="1" type="ORF">AL536_22420</name>
</gene>
<evidence type="ECO:0000313" key="1">
    <source>
        <dbReference type="EMBL" id="AUV47390.1"/>
    </source>
</evidence>
<accession>A0ABN5GVH8</accession>
<dbReference type="Pfam" id="PF06528">
    <property type="entry name" value="Phage_P2_GpE"/>
    <property type="match status" value="1"/>
</dbReference>
<keyword evidence="2" id="KW-1185">Reference proteome</keyword>
<organism evidence="1 2">
    <name type="scientific">Vibrio fluvialis</name>
    <dbReference type="NCBI Taxonomy" id="676"/>
    <lineage>
        <taxon>Bacteria</taxon>
        <taxon>Pseudomonadati</taxon>
        <taxon>Pseudomonadota</taxon>
        <taxon>Gammaproteobacteria</taxon>
        <taxon>Vibrionales</taxon>
        <taxon>Vibrionaceae</taxon>
        <taxon>Vibrio</taxon>
    </lineage>
</organism>